<evidence type="ECO:0000313" key="3">
    <source>
        <dbReference type="EMBL" id="ROT66300.1"/>
    </source>
</evidence>
<keyword evidence="2" id="KW-0472">Membrane</keyword>
<dbReference type="AlphaFoldDB" id="A0A3R7Q1U3"/>
<feature type="region of interest" description="Disordered" evidence="1">
    <location>
        <begin position="134"/>
        <end position="154"/>
    </location>
</feature>
<feature type="transmembrane region" description="Helical" evidence="2">
    <location>
        <begin position="189"/>
        <end position="209"/>
    </location>
</feature>
<reference evidence="3 4" key="1">
    <citation type="submission" date="2018-04" db="EMBL/GenBank/DDBJ databases">
        <authorList>
            <person name="Zhang X."/>
            <person name="Yuan J."/>
            <person name="Li F."/>
            <person name="Xiang J."/>
        </authorList>
    </citation>
    <scope>NUCLEOTIDE SEQUENCE [LARGE SCALE GENOMIC DNA]</scope>
    <source>
        <tissue evidence="3">Muscle</tissue>
    </source>
</reference>
<comment type="caution">
    <text evidence="3">The sequence shown here is derived from an EMBL/GenBank/DDBJ whole genome shotgun (WGS) entry which is preliminary data.</text>
</comment>
<keyword evidence="4" id="KW-1185">Reference proteome</keyword>
<dbReference type="Proteomes" id="UP000283509">
    <property type="component" value="Unassembled WGS sequence"/>
</dbReference>
<evidence type="ECO:0000313" key="4">
    <source>
        <dbReference type="Proteomes" id="UP000283509"/>
    </source>
</evidence>
<dbReference type="EMBL" id="QCYY01002960">
    <property type="protein sequence ID" value="ROT66300.1"/>
    <property type="molecule type" value="Genomic_DNA"/>
</dbReference>
<evidence type="ECO:0000256" key="2">
    <source>
        <dbReference type="SAM" id="Phobius"/>
    </source>
</evidence>
<feature type="transmembrane region" description="Helical" evidence="2">
    <location>
        <begin position="96"/>
        <end position="121"/>
    </location>
</feature>
<name>A0A3R7Q1U3_PENVA</name>
<sequence length="446" mass="50064">MVRPSVTRATPTPREPHLVSRRTRHLFFILPIPLPPLVMFRHFPYHLESRSPVYSLTFRNNNSLLFSSLPLYLHLPFRHTYLHLSLHPSLQLPYTFALLFLLLLFFHFPSHLPLLSLHLHLPLFLPLLLPSSHPQPTPTPTPPPSSPSPPPSPPTPRTFNLFLLVSLDLSLSSSLSLPLLSYLPSLPSLCLHLYLSIYLPLISFSFYLYRLPPPHLPHFAFRLHLSPHPPPPFLPSERLGDLAGSHQVKARAQPACSLMTAVLPTTSDLSRCPSTRPPHFLLALLSQPPILPVPLLTMHRSESISHHAPATPHLICHALVSRKDLQSAHSSKASWSWNRHKADSFSLGIYTTNPRHLITALPPIPPPPPPPVSMQYPTPLQPMHYSLFSGHEKKSCLTKPHKNRPAPGLAKRSGATTCRCWGFAHVPPPTSRLPRHHAKTYARAII</sequence>
<protein>
    <submittedName>
        <fullName evidence="3">Uncharacterized protein</fullName>
    </submittedName>
</protein>
<evidence type="ECO:0000256" key="1">
    <source>
        <dbReference type="SAM" id="MobiDB-lite"/>
    </source>
</evidence>
<gene>
    <name evidence="3" type="ORF">C7M84_015670</name>
</gene>
<keyword evidence="2" id="KW-1133">Transmembrane helix</keyword>
<organism evidence="3 4">
    <name type="scientific">Penaeus vannamei</name>
    <name type="common">Whiteleg shrimp</name>
    <name type="synonym">Litopenaeus vannamei</name>
    <dbReference type="NCBI Taxonomy" id="6689"/>
    <lineage>
        <taxon>Eukaryota</taxon>
        <taxon>Metazoa</taxon>
        <taxon>Ecdysozoa</taxon>
        <taxon>Arthropoda</taxon>
        <taxon>Crustacea</taxon>
        <taxon>Multicrustacea</taxon>
        <taxon>Malacostraca</taxon>
        <taxon>Eumalacostraca</taxon>
        <taxon>Eucarida</taxon>
        <taxon>Decapoda</taxon>
        <taxon>Dendrobranchiata</taxon>
        <taxon>Penaeoidea</taxon>
        <taxon>Penaeidae</taxon>
        <taxon>Penaeus</taxon>
    </lineage>
</organism>
<reference evidence="3 4" key="2">
    <citation type="submission" date="2019-01" db="EMBL/GenBank/DDBJ databases">
        <title>The decoding of complex shrimp genome reveals the adaptation for benthos swimmer, frequently molting mechanism and breeding impact on genome.</title>
        <authorList>
            <person name="Sun Y."/>
            <person name="Gao Y."/>
            <person name="Yu Y."/>
        </authorList>
    </citation>
    <scope>NUCLEOTIDE SEQUENCE [LARGE SCALE GENOMIC DNA]</scope>
    <source>
        <tissue evidence="3">Muscle</tissue>
    </source>
</reference>
<keyword evidence="2" id="KW-0812">Transmembrane</keyword>
<proteinExistence type="predicted"/>
<feature type="transmembrane region" description="Helical" evidence="2">
    <location>
        <begin position="159"/>
        <end position="182"/>
    </location>
</feature>
<accession>A0A3R7Q1U3</accession>